<feature type="domain" description="DUF58" evidence="2">
    <location>
        <begin position="200"/>
        <end position="266"/>
    </location>
</feature>
<keyword evidence="1" id="KW-0472">Membrane</keyword>
<comment type="caution">
    <text evidence="3">The sequence shown here is derived from an EMBL/GenBank/DDBJ whole genome shotgun (WGS) entry which is preliminary data.</text>
</comment>
<dbReference type="Proteomes" id="UP000260773">
    <property type="component" value="Unassembled WGS sequence"/>
</dbReference>
<reference evidence="3 4" key="1">
    <citation type="submission" date="2018-08" db="EMBL/GenBank/DDBJ databases">
        <title>A genome reference for cultivated species of the human gut microbiota.</title>
        <authorList>
            <person name="Zou Y."/>
            <person name="Xue W."/>
            <person name="Luo G."/>
        </authorList>
    </citation>
    <scope>NUCLEOTIDE SEQUENCE [LARGE SCALE GENOMIC DNA]</scope>
    <source>
        <strain evidence="3 4">AF45-17</strain>
    </source>
</reference>
<keyword evidence="1" id="KW-1133">Transmembrane helix</keyword>
<dbReference type="Pfam" id="PF01882">
    <property type="entry name" value="DUF58"/>
    <property type="match status" value="1"/>
</dbReference>
<evidence type="ECO:0000313" key="4">
    <source>
        <dbReference type="Proteomes" id="UP000260773"/>
    </source>
</evidence>
<evidence type="ECO:0000256" key="1">
    <source>
        <dbReference type="SAM" id="Phobius"/>
    </source>
</evidence>
<dbReference type="PANTHER" id="PTHR34351">
    <property type="entry name" value="SLR1927 PROTEIN-RELATED"/>
    <property type="match status" value="1"/>
</dbReference>
<sequence length="368" mass="41643">MMIRWMIYLGLLIFAAYESVVFEDAAVTMFFVAALLLFVLLLLLLLIQRQMLKVSMKIPVPAAEKNKGVQLLFRLENRLPFLIGSIHAEIICLSHFTGKKEKYAVSFDNGRKQGTAVTTVCQISGDNCGKMHVFAGRIRIWDIFHLFCLTKKVNLTGEITILPQIYDTAAAISEGVRHFAGETEEDEPEAAGHDASQTYQIRPYRPGDRLQTVHWKLTARNDELYVREAGEPICLAVGIFIDFYAASKAEKQHMAALIEAALSVSNALLEQNCRHFIVWYDLEGRHLCKQRISKIEDIYEVTGYLMSAACYDENMDLKVMYKEAFPYGLYAADITLRLSGDILTADEPVGHFDEKDMETSMGKCMLRV</sequence>
<name>A0A3E2TM23_9FIRM</name>
<gene>
    <name evidence="3" type="ORF">DW070_11180</name>
</gene>
<evidence type="ECO:0000259" key="2">
    <source>
        <dbReference type="Pfam" id="PF01882"/>
    </source>
</evidence>
<accession>A0A3E2TM23</accession>
<dbReference type="RefSeq" id="WP_117528638.1">
    <property type="nucleotide sequence ID" value="NZ_JAQENQ010000001.1"/>
</dbReference>
<dbReference type="PANTHER" id="PTHR34351:SF1">
    <property type="entry name" value="SLR1927 PROTEIN"/>
    <property type="match status" value="1"/>
</dbReference>
<organism evidence="3 4">
    <name type="scientific">Coprococcus catus</name>
    <dbReference type="NCBI Taxonomy" id="116085"/>
    <lineage>
        <taxon>Bacteria</taxon>
        <taxon>Bacillati</taxon>
        <taxon>Bacillota</taxon>
        <taxon>Clostridia</taxon>
        <taxon>Lachnospirales</taxon>
        <taxon>Lachnospiraceae</taxon>
        <taxon>Coprococcus</taxon>
    </lineage>
</organism>
<feature type="transmembrane region" description="Helical" evidence="1">
    <location>
        <begin position="28"/>
        <end position="47"/>
    </location>
</feature>
<dbReference type="EMBL" id="QVEP01000028">
    <property type="protein sequence ID" value="RGB78613.1"/>
    <property type="molecule type" value="Genomic_DNA"/>
</dbReference>
<keyword evidence="1" id="KW-0812">Transmembrane</keyword>
<proteinExistence type="predicted"/>
<evidence type="ECO:0000313" key="3">
    <source>
        <dbReference type="EMBL" id="RGB78613.1"/>
    </source>
</evidence>
<dbReference type="AlphaFoldDB" id="A0A3E2TM23"/>
<protein>
    <submittedName>
        <fullName evidence="3">DUF58 domain-containing protein</fullName>
    </submittedName>
</protein>
<dbReference type="InterPro" id="IPR002881">
    <property type="entry name" value="DUF58"/>
</dbReference>